<sequence>MPRSSPVSRRDRPAKPALSRESVVAAAVELVRELGTERVTMRRLAQELDTGPASLYVYVRDTAELHAAVLDVFLAEVDLTPVDADGDWRDRLWGVLESYTAVLFPRPGLARAAMVTHPSGPNYLALVDGVLALLAAGGIPADRAAWAVDVLLLVATATAAEHGTRAAAPSAEAEDDELVAALTDADPAAHPHIAALGPELFSGTGPDRSRWFVDVLLAGATVTPRPAKETP</sequence>
<dbReference type="PROSITE" id="PS50977">
    <property type="entry name" value="HTH_TETR_2"/>
    <property type="match status" value="1"/>
</dbReference>
<dbReference type="Proteomes" id="UP001199469">
    <property type="component" value="Unassembled WGS sequence"/>
</dbReference>
<dbReference type="SUPFAM" id="SSF46689">
    <property type="entry name" value="Homeodomain-like"/>
    <property type="match status" value="1"/>
</dbReference>
<name>A0ABS8PCW8_9PSEU</name>
<evidence type="ECO:0000313" key="7">
    <source>
        <dbReference type="Proteomes" id="UP001199469"/>
    </source>
</evidence>
<evidence type="ECO:0000256" key="3">
    <source>
        <dbReference type="ARBA" id="ARBA00023163"/>
    </source>
</evidence>
<dbReference type="InterPro" id="IPR004111">
    <property type="entry name" value="Repressor_TetR_C"/>
</dbReference>
<feature type="domain" description="HTH tetR-type" evidence="5">
    <location>
        <begin position="17"/>
        <end position="77"/>
    </location>
</feature>
<dbReference type="InterPro" id="IPR050109">
    <property type="entry name" value="HTH-type_TetR-like_transc_reg"/>
</dbReference>
<evidence type="ECO:0000259" key="5">
    <source>
        <dbReference type="PROSITE" id="PS50977"/>
    </source>
</evidence>
<dbReference type="Pfam" id="PF02909">
    <property type="entry name" value="TetR_C_1"/>
    <property type="match status" value="1"/>
</dbReference>
<dbReference type="RefSeq" id="WP_230737940.1">
    <property type="nucleotide sequence ID" value="NZ_JAJNDB010000005.1"/>
</dbReference>
<keyword evidence="2 4" id="KW-0238">DNA-binding</keyword>
<dbReference type="InterPro" id="IPR009057">
    <property type="entry name" value="Homeodomain-like_sf"/>
</dbReference>
<feature type="DNA-binding region" description="H-T-H motif" evidence="4">
    <location>
        <begin position="40"/>
        <end position="59"/>
    </location>
</feature>
<keyword evidence="1" id="KW-0805">Transcription regulation</keyword>
<evidence type="ECO:0000313" key="6">
    <source>
        <dbReference type="EMBL" id="MCD2196083.1"/>
    </source>
</evidence>
<accession>A0ABS8PCW8</accession>
<dbReference type="InterPro" id="IPR036271">
    <property type="entry name" value="Tet_transcr_reg_TetR-rel_C_sf"/>
</dbReference>
<dbReference type="Gene3D" id="1.10.357.10">
    <property type="entry name" value="Tetracycline Repressor, domain 2"/>
    <property type="match status" value="1"/>
</dbReference>
<dbReference type="EMBL" id="JAJNDB010000005">
    <property type="protein sequence ID" value="MCD2196083.1"/>
    <property type="molecule type" value="Genomic_DNA"/>
</dbReference>
<evidence type="ECO:0000256" key="1">
    <source>
        <dbReference type="ARBA" id="ARBA00023015"/>
    </source>
</evidence>
<keyword evidence="3" id="KW-0804">Transcription</keyword>
<dbReference type="InterPro" id="IPR001647">
    <property type="entry name" value="HTH_TetR"/>
</dbReference>
<protein>
    <submittedName>
        <fullName evidence="6">TetR/AcrR family transcriptional regulator</fullName>
    </submittedName>
</protein>
<evidence type="ECO:0000256" key="4">
    <source>
        <dbReference type="PROSITE-ProRule" id="PRU00335"/>
    </source>
</evidence>
<dbReference type="SUPFAM" id="SSF48498">
    <property type="entry name" value="Tetracyclin repressor-like, C-terminal domain"/>
    <property type="match status" value="1"/>
</dbReference>
<gene>
    <name evidence="6" type="ORF">LQ327_22175</name>
</gene>
<reference evidence="6 7" key="1">
    <citation type="submission" date="2021-11" db="EMBL/GenBank/DDBJ databases">
        <title>Draft genome sequence of Actinomycetospora sp. SF1 isolated from the rhizosphere soil.</title>
        <authorList>
            <person name="Duangmal K."/>
            <person name="Chantavorakit T."/>
        </authorList>
    </citation>
    <scope>NUCLEOTIDE SEQUENCE [LARGE SCALE GENOMIC DNA]</scope>
    <source>
        <strain evidence="6 7">TBRC 5722</strain>
    </source>
</reference>
<keyword evidence="7" id="KW-1185">Reference proteome</keyword>
<comment type="caution">
    <text evidence="6">The sequence shown here is derived from an EMBL/GenBank/DDBJ whole genome shotgun (WGS) entry which is preliminary data.</text>
</comment>
<dbReference type="Pfam" id="PF00440">
    <property type="entry name" value="TetR_N"/>
    <property type="match status" value="1"/>
</dbReference>
<evidence type="ECO:0000256" key="2">
    <source>
        <dbReference type="ARBA" id="ARBA00023125"/>
    </source>
</evidence>
<dbReference type="PANTHER" id="PTHR30055">
    <property type="entry name" value="HTH-TYPE TRANSCRIPTIONAL REGULATOR RUTR"/>
    <property type="match status" value="1"/>
</dbReference>
<organism evidence="6 7">
    <name type="scientific">Actinomycetospora endophytica</name>
    <dbReference type="NCBI Taxonomy" id="2291215"/>
    <lineage>
        <taxon>Bacteria</taxon>
        <taxon>Bacillati</taxon>
        <taxon>Actinomycetota</taxon>
        <taxon>Actinomycetes</taxon>
        <taxon>Pseudonocardiales</taxon>
        <taxon>Pseudonocardiaceae</taxon>
        <taxon>Actinomycetospora</taxon>
    </lineage>
</organism>
<dbReference type="PANTHER" id="PTHR30055:SF151">
    <property type="entry name" value="TRANSCRIPTIONAL REGULATORY PROTEIN"/>
    <property type="match status" value="1"/>
</dbReference>
<proteinExistence type="predicted"/>